<dbReference type="EMBL" id="HBUF01672275">
    <property type="protein sequence ID" value="CAG6790686.1"/>
    <property type="molecule type" value="Transcribed_RNA"/>
</dbReference>
<evidence type="ECO:0000313" key="1">
    <source>
        <dbReference type="EMBL" id="CAG6790679.1"/>
    </source>
</evidence>
<sequence>MYRMYVIHTNIIHSYKHYLSLSLSLNMRVREKEGMNVLYVRYPHKYYSFLQTLPISISFIKMRVREKEGMHVPYVRYLHKYYSFLQTLPISISFIKHESERERDKLPLN</sequence>
<protein>
    <submittedName>
        <fullName evidence="1">Uncharacterized protein</fullName>
    </submittedName>
</protein>
<organism evidence="1">
    <name type="scientific">Cacopsylla melanoneura</name>
    <dbReference type="NCBI Taxonomy" id="428564"/>
    <lineage>
        <taxon>Eukaryota</taxon>
        <taxon>Metazoa</taxon>
        <taxon>Ecdysozoa</taxon>
        <taxon>Arthropoda</taxon>
        <taxon>Hexapoda</taxon>
        <taxon>Insecta</taxon>
        <taxon>Pterygota</taxon>
        <taxon>Neoptera</taxon>
        <taxon>Paraneoptera</taxon>
        <taxon>Hemiptera</taxon>
        <taxon>Sternorrhyncha</taxon>
        <taxon>Psylloidea</taxon>
        <taxon>Psyllidae</taxon>
        <taxon>Psyllinae</taxon>
        <taxon>Cacopsylla</taxon>
    </lineage>
</organism>
<name>A0A8D9FIF7_9HEMI</name>
<reference evidence="1" key="1">
    <citation type="submission" date="2021-05" db="EMBL/GenBank/DDBJ databases">
        <authorList>
            <person name="Alioto T."/>
            <person name="Alioto T."/>
            <person name="Gomez Garrido J."/>
        </authorList>
    </citation>
    <scope>NUCLEOTIDE SEQUENCE</scope>
</reference>
<dbReference type="EMBL" id="HBUF01672276">
    <property type="protein sequence ID" value="CAG6790688.1"/>
    <property type="molecule type" value="Transcribed_RNA"/>
</dbReference>
<dbReference type="EMBL" id="HBUF01672273">
    <property type="protein sequence ID" value="CAG6790679.1"/>
    <property type="molecule type" value="Transcribed_RNA"/>
</dbReference>
<dbReference type="EMBL" id="HBUF01672272">
    <property type="protein sequence ID" value="CAG6790677.1"/>
    <property type="molecule type" value="Transcribed_RNA"/>
</dbReference>
<proteinExistence type="predicted"/>
<dbReference type="AlphaFoldDB" id="A0A8D9FIF7"/>
<accession>A0A8D9FIF7</accession>